<keyword evidence="1" id="KW-0436">Ligase</keyword>
<evidence type="ECO:0000256" key="5">
    <source>
        <dbReference type="ARBA" id="ARBA00022842"/>
    </source>
</evidence>
<keyword evidence="5" id="KW-0460">Magnesium</keyword>
<dbReference type="InterPro" id="IPR016185">
    <property type="entry name" value="PreATP-grasp_dom_sf"/>
</dbReference>
<dbReference type="SUPFAM" id="SSF56059">
    <property type="entry name" value="Glutathione synthetase ATP-binding domain-like"/>
    <property type="match status" value="1"/>
</dbReference>
<sequence length="376" mass="42786">MRRETITPRPGWQSKVEALGFDFYTLDGKAYWTEQACYAFTAGQIDELEAATEQLHALCLQAVEHVVANRLWEWMKIPPSWGDYITEVWRRSDPTISGRFDLVYDGRNPPKMLEYNADTPTSLYEAAVVQWYWLKDVKPAADQFNSIHEKLIDAWKEVGSRLSPQSVVHFARFENHPEDLATSEYLRDTAIQAGLKTKTLTVAEIGWNGQRFTDPDEVPIQVLSKLYPWEWMMREAFGAFVPKDGTAFIEPVWKLILSNKMILPLLWEGFPGHPHLLPSFDSEHPDLGRAFVKKPVFGREGHNVTVVGPGVFDTAPGAYGAEGYVWQAYEPLPVFDGNHALVGSWVIGGKSAGIGMREDERRITHNTSRFVPHYFE</sequence>
<evidence type="ECO:0000313" key="7">
    <source>
        <dbReference type="EMBL" id="MCC8427532.1"/>
    </source>
</evidence>
<gene>
    <name evidence="7" type="ORF">LJ725_01035</name>
</gene>
<name>A0ABS8KN95_9HYPH</name>
<dbReference type="RefSeq" id="WP_230548760.1">
    <property type="nucleotide sequence ID" value="NZ_JAJISD010000001.1"/>
</dbReference>
<dbReference type="Proteomes" id="UP001198862">
    <property type="component" value="Unassembled WGS sequence"/>
</dbReference>
<keyword evidence="4" id="KW-0067">ATP-binding</keyword>
<dbReference type="Pfam" id="PF03738">
    <property type="entry name" value="GSP_synth"/>
    <property type="match status" value="1"/>
</dbReference>
<evidence type="ECO:0000256" key="1">
    <source>
        <dbReference type="ARBA" id="ARBA00022598"/>
    </source>
</evidence>
<protein>
    <submittedName>
        <fullName evidence="7">Glutathionylspermidine synthase family protein</fullName>
    </submittedName>
</protein>
<dbReference type="Gene3D" id="3.30.1490.330">
    <property type="match status" value="1"/>
</dbReference>
<evidence type="ECO:0000313" key="8">
    <source>
        <dbReference type="Proteomes" id="UP001198862"/>
    </source>
</evidence>
<evidence type="ECO:0000256" key="4">
    <source>
        <dbReference type="ARBA" id="ARBA00022840"/>
    </source>
</evidence>
<dbReference type="EMBL" id="JAJISD010000001">
    <property type="protein sequence ID" value="MCC8427532.1"/>
    <property type="molecule type" value="Genomic_DNA"/>
</dbReference>
<accession>A0ABS8KN95</accession>
<feature type="domain" description="Glutathionylspermidine synthase pre-ATP-grasp-like" evidence="6">
    <location>
        <begin position="12"/>
        <end position="375"/>
    </location>
</feature>
<organism evidence="7 8">
    <name type="scientific">Reyranella aquatilis</name>
    <dbReference type="NCBI Taxonomy" id="2035356"/>
    <lineage>
        <taxon>Bacteria</taxon>
        <taxon>Pseudomonadati</taxon>
        <taxon>Pseudomonadota</taxon>
        <taxon>Alphaproteobacteria</taxon>
        <taxon>Hyphomicrobiales</taxon>
        <taxon>Reyranellaceae</taxon>
        <taxon>Reyranella</taxon>
    </lineage>
</organism>
<keyword evidence="8" id="KW-1185">Reference proteome</keyword>
<keyword evidence="2" id="KW-0479">Metal-binding</keyword>
<proteinExistence type="predicted"/>
<dbReference type="SUPFAM" id="SSF52440">
    <property type="entry name" value="PreATP-grasp domain"/>
    <property type="match status" value="1"/>
</dbReference>
<evidence type="ECO:0000259" key="6">
    <source>
        <dbReference type="Pfam" id="PF03738"/>
    </source>
</evidence>
<evidence type="ECO:0000256" key="2">
    <source>
        <dbReference type="ARBA" id="ARBA00022723"/>
    </source>
</evidence>
<keyword evidence="3" id="KW-0547">Nucleotide-binding</keyword>
<comment type="caution">
    <text evidence="7">The sequence shown here is derived from an EMBL/GenBank/DDBJ whole genome shotgun (WGS) entry which is preliminary data.</text>
</comment>
<evidence type="ECO:0000256" key="3">
    <source>
        <dbReference type="ARBA" id="ARBA00022741"/>
    </source>
</evidence>
<dbReference type="InterPro" id="IPR005494">
    <property type="entry name" value="GSPS_pre-ATP-grasp-like_dom"/>
</dbReference>
<reference evidence="7 8" key="1">
    <citation type="submission" date="2021-11" db="EMBL/GenBank/DDBJ databases">
        <authorList>
            <person name="Lee D.-H."/>
            <person name="Kim S.-B."/>
        </authorList>
    </citation>
    <scope>NUCLEOTIDE SEQUENCE [LARGE SCALE GENOMIC DNA]</scope>
    <source>
        <strain evidence="7 8">KCTC 52223</strain>
    </source>
</reference>